<name>A0A9D1HBG2_9FIRM</name>
<dbReference type="InterPro" id="IPR049142">
    <property type="entry name" value="MS_channel_1st"/>
</dbReference>
<dbReference type="SUPFAM" id="SSF50182">
    <property type="entry name" value="Sm-like ribonucleoproteins"/>
    <property type="match status" value="1"/>
</dbReference>
<dbReference type="InterPro" id="IPR049278">
    <property type="entry name" value="MS_channel_C"/>
</dbReference>
<protein>
    <submittedName>
        <fullName evidence="11">Mechanosensitive ion channel family protein</fullName>
    </submittedName>
</protein>
<evidence type="ECO:0000313" key="12">
    <source>
        <dbReference type="Proteomes" id="UP000824159"/>
    </source>
</evidence>
<feature type="domain" description="Mechanosensitive ion channel transmembrane helices 2/3" evidence="10">
    <location>
        <begin position="67"/>
        <end position="108"/>
    </location>
</feature>
<dbReference type="EMBL" id="DVLX01000028">
    <property type="protein sequence ID" value="HIT99145.1"/>
    <property type="molecule type" value="Genomic_DNA"/>
</dbReference>
<feature type="domain" description="Mechanosensitive ion channel MscS C-terminal" evidence="9">
    <location>
        <begin position="182"/>
        <end position="264"/>
    </location>
</feature>
<sequence length="280" mass="30586">MENIEIDGTTVENIISSEKLYSYGMTLLAIVLMIACGFAVTKIILKITDKALKKSTADPILYTFVRNVIRVAAIIIIATMCLGALGIQIHTIIAVVGAAGAAIALALKDSLANIAGGVMIIITKPFGKDDLIDIGDVSGQVQDIDLFLTTLKTYDNKTITIPNGIVNTSILVNHSKESRRRVDCTFGIGYHDNIGNVKKIMREVCDGNKLILKDPEPLIGVANHGNNAVEMDLKVWCDTDDYWDVKYYLEEKIKTAFDENGIQIPYPQMDVHIKTDGAAK</sequence>
<keyword evidence="3" id="KW-1003">Cell membrane</keyword>
<evidence type="ECO:0000256" key="1">
    <source>
        <dbReference type="ARBA" id="ARBA00004651"/>
    </source>
</evidence>
<dbReference type="InterPro" id="IPR010920">
    <property type="entry name" value="LSM_dom_sf"/>
</dbReference>
<evidence type="ECO:0000259" key="8">
    <source>
        <dbReference type="Pfam" id="PF00924"/>
    </source>
</evidence>
<dbReference type="PANTHER" id="PTHR30221:SF1">
    <property type="entry name" value="SMALL-CONDUCTANCE MECHANOSENSITIVE CHANNEL"/>
    <property type="match status" value="1"/>
</dbReference>
<accession>A0A9D1HBG2</accession>
<reference evidence="11" key="2">
    <citation type="journal article" date="2021" name="PeerJ">
        <title>Extensive microbial diversity within the chicken gut microbiome revealed by metagenomics and culture.</title>
        <authorList>
            <person name="Gilroy R."/>
            <person name="Ravi A."/>
            <person name="Getino M."/>
            <person name="Pursley I."/>
            <person name="Horton D.L."/>
            <person name="Alikhan N.F."/>
            <person name="Baker D."/>
            <person name="Gharbi K."/>
            <person name="Hall N."/>
            <person name="Watson M."/>
            <person name="Adriaenssens E.M."/>
            <person name="Foster-Nyarko E."/>
            <person name="Jarju S."/>
            <person name="Secka A."/>
            <person name="Antonio M."/>
            <person name="Oren A."/>
            <person name="Chaudhuri R.R."/>
            <person name="La Ragione R."/>
            <person name="Hildebrand F."/>
            <person name="Pallen M.J."/>
        </authorList>
    </citation>
    <scope>NUCLEOTIDE SEQUENCE</scope>
    <source>
        <strain evidence="11">CHK176-22527</strain>
    </source>
</reference>
<gene>
    <name evidence="11" type="ORF">IAD12_02695</name>
</gene>
<comment type="subcellular location">
    <subcellularLocation>
        <location evidence="1">Cell membrane</location>
        <topology evidence="1">Multi-pass membrane protein</topology>
    </subcellularLocation>
</comment>
<evidence type="ECO:0000256" key="4">
    <source>
        <dbReference type="ARBA" id="ARBA00022692"/>
    </source>
</evidence>
<evidence type="ECO:0000256" key="7">
    <source>
        <dbReference type="SAM" id="Phobius"/>
    </source>
</evidence>
<comment type="similarity">
    <text evidence="2">Belongs to the MscS (TC 1.A.23) family.</text>
</comment>
<dbReference type="Gene3D" id="1.10.287.1260">
    <property type="match status" value="1"/>
</dbReference>
<evidence type="ECO:0000256" key="5">
    <source>
        <dbReference type="ARBA" id="ARBA00022989"/>
    </source>
</evidence>
<dbReference type="SUPFAM" id="SSF82861">
    <property type="entry name" value="Mechanosensitive channel protein MscS (YggB), transmembrane region"/>
    <property type="match status" value="1"/>
</dbReference>
<keyword evidence="4 7" id="KW-0812">Transmembrane</keyword>
<dbReference type="Gene3D" id="3.30.70.100">
    <property type="match status" value="1"/>
</dbReference>
<dbReference type="Proteomes" id="UP000824159">
    <property type="component" value="Unassembled WGS sequence"/>
</dbReference>
<feature type="domain" description="Mechanosensitive ion channel MscS" evidence="8">
    <location>
        <begin position="109"/>
        <end position="176"/>
    </location>
</feature>
<keyword evidence="6 7" id="KW-0472">Membrane</keyword>
<dbReference type="Gene3D" id="2.30.30.60">
    <property type="match status" value="1"/>
</dbReference>
<dbReference type="SUPFAM" id="SSF82689">
    <property type="entry name" value="Mechanosensitive channel protein MscS (YggB), C-terminal domain"/>
    <property type="match status" value="1"/>
</dbReference>
<dbReference type="InterPro" id="IPR045275">
    <property type="entry name" value="MscS_archaea/bacteria_type"/>
</dbReference>
<evidence type="ECO:0000259" key="10">
    <source>
        <dbReference type="Pfam" id="PF21088"/>
    </source>
</evidence>
<evidence type="ECO:0000259" key="9">
    <source>
        <dbReference type="Pfam" id="PF21082"/>
    </source>
</evidence>
<dbReference type="PANTHER" id="PTHR30221">
    <property type="entry name" value="SMALL-CONDUCTANCE MECHANOSENSITIVE CHANNEL"/>
    <property type="match status" value="1"/>
</dbReference>
<dbReference type="GO" id="GO:0008381">
    <property type="term" value="F:mechanosensitive monoatomic ion channel activity"/>
    <property type="evidence" value="ECO:0007669"/>
    <property type="project" value="InterPro"/>
</dbReference>
<evidence type="ECO:0000256" key="3">
    <source>
        <dbReference type="ARBA" id="ARBA00022475"/>
    </source>
</evidence>
<dbReference type="GO" id="GO:0005886">
    <property type="term" value="C:plasma membrane"/>
    <property type="evidence" value="ECO:0007669"/>
    <property type="project" value="UniProtKB-SubCell"/>
</dbReference>
<evidence type="ECO:0000256" key="6">
    <source>
        <dbReference type="ARBA" id="ARBA00023136"/>
    </source>
</evidence>
<comment type="caution">
    <text evidence="11">The sequence shown here is derived from an EMBL/GenBank/DDBJ whole genome shotgun (WGS) entry which is preliminary data.</text>
</comment>
<feature type="transmembrane region" description="Helical" evidence="7">
    <location>
        <begin position="20"/>
        <end position="40"/>
    </location>
</feature>
<dbReference type="AlphaFoldDB" id="A0A9D1HBG2"/>
<dbReference type="Pfam" id="PF21082">
    <property type="entry name" value="MS_channel_3rd"/>
    <property type="match status" value="1"/>
</dbReference>
<evidence type="ECO:0000313" key="11">
    <source>
        <dbReference type="EMBL" id="HIT99145.1"/>
    </source>
</evidence>
<evidence type="ECO:0000256" key="2">
    <source>
        <dbReference type="ARBA" id="ARBA00008017"/>
    </source>
</evidence>
<dbReference type="InterPro" id="IPR006685">
    <property type="entry name" value="MscS_channel_2nd"/>
</dbReference>
<dbReference type="InterPro" id="IPR011014">
    <property type="entry name" value="MscS_channel_TM-2"/>
</dbReference>
<dbReference type="Pfam" id="PF21088">
    <property type="entry name" value="MS_channel_1st"/>
    <property type="match status" value="1"/>
</dbReference>
<proteinExistence type="inferred from homology"/>
<dbReference type="InterPro" id="IPR023408">
    <property type="entry name" value="MscS_beta-dom_sf"/>
</dbReference>
<reference evidence="11" key="1">
    <citation type="submission" date="2020-10" db="EMBL/GenBank/DDBJ databases">
        <authorList>
            <person name="Gilroy R."/>
        </authorList>
    </citation>
    <scope>NUCLEOTIDE SEQUENCE</scope>
    <source>
        <strain evidence="11">CHK176-22527</strain>
    </source>
</reference>
<organism evidence="11 12">
    <name type="scientific">Candidatus Allocopromorpha excrementavium</name>
    <dbReference type="NCBI Taxonomy" id="2840741"/>
    <lineage>
        <taxon>Bacteria</taxon>
        <taxon>Bacillati</taxon>
        <taxon>Bacillota</taxon>
        <taxon>Clostridia</taxon>
        <taxon>Eubacteriales</taxon>
        <taxon>Eubacteriaceae</taxon>
        <taxon>Eubacteriaceae incertae sedis</taxon>
        <taxon>Candidatus Allocopromorpha</taxon>
    </lineage>
</organism>
<dbReference type="Pfam" id="PF00924">
    <property type="entry name" value="MS_channel_2nd"/>
    <property type="match status" value="1"/>
</dbReference>
<dbReference type="InterPro" id="IPR011066">
    <property type="entry name" value="MscS_channel_C_sf"/>
</dbReference>
<keyword evidence="5 7" id="KW-1133">Transmembrane helix</keyword>